<comment type="caution">
    <text evidence="2">The sequence shown here is derived from an EMBL/GenBank/DDBJ whole genome shotgun (WGS) entry which is preliminary data.</text>
</comment>
<organism evidence="2 3">
    <name type="scientific">Candidatus Methylumidiphilus alinenensis</name>
    <dbReference type="NCBI Taxonomy" id="2202197"/>
    <lineage>
        <taxon>Bacteria</taxon>
        <taxon>Pseudomonadati</taxon>
        <taxon>Pseudomonadota</taxon>
        <taxon>Gammaproteobacteria</taxon>
        <taxon>Methylococcales</taxon>
        <taxon>Candidatus Methylumidiphilus</taxon>
    </lineage>
</organism>
<evidence type="ECO:0000313" key="2">
    <source>
        <dbReference type="EMBL" id="PZN84036.1"/>
    </source>
</evidence>
<proteinExistence type="predicted"/>
<gene>
    <name evidence="2" type="ORF">DM484_03420</name>
</gene>
<keyword evidence="1" id="KW-0812">Transmembrane</keyword>
<feature type="transmembrane region" description="Helical" evidence="1">
    <location>
        <begin position="12"/>
        <end position="39"/>
    </location>
</feature>
<accession>A0A2W4RNR5</accession>
<name>A0A2W4RNR5_9GAMM</name>
<evidence type="ECO:0000313" key="3">
    <source>
        <dbReference type="Proteomes" id="UP000249396"/>
    </source>
</evidence>
<keyword evidence="1" id="KW-0472">Membrane</keyword>
<sequence>MLKMLYQEKWVLQFLLSFLNVTLFVRQSHLIIMVAKLLLVIRMVQLNYGISKLPPNQSGNGFIAAEIFPISKVVQRFVPAYPRHKAAWCFRVSRGTELGC</sequence>
<evidence type="ECO:0000256" key="1">
    <source>
        <dbReference type="SAM" id="Phobius"/>
    </source>
</evidence>
<dbReference type="EMBL" id="QJPH01000167">
    <property type="protein sequence ID" value="PZN84036.1"/>
    <property type="molecule type" value="Genomic_DNA"/>
</dbReference>
<reference evidence="2 3" key="1">
    <citation type="journal article" date="2018" name="Aquat. Microb. Ecol.">
        <title>Gammaproteobacterial methanotrophs dominate.</title>
        <authorList>
            <person name="Rissanen A.J."/>
            <person name="Saarenheimo J."/>
            <person name="Tiirola M."/>
            <person name="Peura S."/>
            <person name="Aalto S.L."/>
            <person name="Karvinen A."/>
            <person name="Nykanen H."/>
        </authorList>
    </citation>
    <scope>NUCLEOTIDE SEQUENCE [LARGE SCALE GENOMIC DNA]</scope>
    <source>
        <strain evidence="2">AMbin10</strain>
    </source>
</reference>
<protein>
    <submittedName>
        <fullName evidence="2">Uncharacterized protein</fullName>
    </submittedName>
</protein>
<dbReference type="Proteomes" id="UP000249396">
    <property type="component" value="Unassembled WGS sequence"/>
</dbReference>
<dbReference type="AlphaFoldDB" id="A0A2W4RNR5"/>
<keyword evidence="1" id="KW-1133">Transmembrane helix</keyword>